<dbReference type="EMBL" id="JAAGMN010003817">
    <property type="protein sequence ID" value="NEE11867.1"/>
    <property type="molecule type" value="Genomic_DNA"/>
</dbReference>
<organism evidence="2">
    <name type="scientific">Streptomyces sp. SID7499</name>
    <dbReference type="NCBI Taxonomy" id="2706086"/>
    <lineage>
        <taxon>Bacteria</taxon>
        <taxon>Bacillati</taxon>
        <taxon>Actinomycetota</taxon>
        <taxon>Actinomycetes</taxon>
        <taxon>Kitasatosporales</taxon>
        <taxon>Streptomycetaceae</taxon>
        <taxon>Streptomyces</taxon>
    </lineage>
</organism>
<dbReference type="Pfam" id="PF01326">
    <property type="entry name" value="PPDK_N"/>
    <property type="match status" value="1"/>
</dbReference>
<dbReference type="AlphaFoldDB" id="A0A6G3X2I9"/>
<dbReference type="GO" id="GO:0016301">
    <property type="term" value="F:kinase activity"/>
    <property type="evidence" value="ECO:0007669"/>
    <property type="project" value="UniProtKB-KW"/>
</dbReference>
<dbReference type="EC" id="2.7.9.1" evidence="2"/>
<dbReference type="InterPro" id="IPR002192">
    <property type="entry name" value="PPDK_AMP/ATP-bd"/>
</dbReference>
<feature type="domain" description="Pyruvate phosphate dikinase AMP/ATP-binding" evidence="1">
    <location>
        <begin position="17"/>
        <end position="73"/>
    </location>
</feature>
<gene>
    <name evidence="2" type="ORF">G3M58_36095</name>
</gene>
<feature type="non-terminal residue" evidence="2">
    <location>
        <position position="95"/>
    </location>
</feature>
<dbReference type="PANTHER" id="PTHR22931">
    <property type="entry name" value="PHOSPHOENOLPYRUVATE DIKINASE-RELATED"/>
    <property type="match status" value="1"/>
</dbReference>
<comment type="caution">
    <text evidence="2">The sequence shown here is derived from an EMBL/GenBank/DDBJ whole genome shotgun (WGS) entry which is preliminary data.</text>
</comment>
<name>A0A6G3X2I9_9ACTN</name>
<reference evidence="2" key="1">
    <citation type="submission" date="2020-01" db="EMBL/GenBank/DDBJ databases">
        <title>Insect and environment-associated Actinomycetes.</title>
        <authorList>
            <person name="Currrie C."/>
            <person name="Chevrette M."/>
            <person name="Carlson C."/>
            <person name="Stubbendieck R."/>
            <person name="Wendt-Pienkowski E."/>
        </authorList>
    </citation>
    <scope>NUCLEOTIDE SEQUENCE</scope>
    <source>
        <strain evidence="2">SID7499</strain>
    </source>
</reference>
<evidence type="ECO:0000313" key="2">
    <source>
        <dbReference type="EMBL" id="NEE11867.1"/>
    </source>
</evidence>
<evidence type="ECO:0000259" key="1">
    <source>
        <dbReference type="Pfam" id="PF01326"/>
    </source>
</evidence>
<keyword evidence="2" id="KW-0808">Transferase</keyword>
<dbReference type="Gene3D" id="3.30.1490.20">
    <property type="entry name" value="ATP-grasp fold, A domain"/>
    <property type="match status" value="1"/>
</dbReference>
<sequence>TTEACKVYLDSGDAPTALRDEVSAHLTALEERMGKRLGQADDPLLVSVRSGAKFSMPGMMDTVLNIGLSDASVAGLAAQSGDERFAWDSYRRLIQ</sequence>
<dbReference type="InterPro" id="IPR010121">
    <property type="entry name" value="Pyruvate_phosphate_dikinase"/>
</dbReference>
<dbReference type="InterPro" id="IPR013815">
    <property type="entry name" value="ATP_grasp_subdomain_1"/>
</dbReference>
<dbReference type="GO" id="GO:0005524">
    <property type="term" value="F:ATP binding"/>
    <property type="evidence" value="ECO:0007669"/>
    <property type="project" value="InterPro"/>
</dbReference>
<dbReference type="PANTHER" id="PTHR22931:SF9">
    <property type="entry name" value="PYRUVATE, PHOSPHATE DIKINASE 1, CHLOROPLASTIC"/>
    <property type="match status" value="1"/>
</dbReference>
<dbReference type="GO" id="GO:0050242">
    <property type="term" value="F:pyruvate, phosphate dikinase activity"/>
    <property type="evidence" value="ECO:0007669"/>
    <property type="project" value="UniProtKB-EC"/>
</dbReference>
<keyword evidence="2" id="KW-0670">Pyruvate</keyword>
<feature type="non-terminal residue" evidence="2">
    <location>
        <position position="1"/>
    </location>
</feature>
<keyword evidence="2" id="KW-0418">Kinase</keyword>
<accession>A0A6G3X2I9</accession>
<protein>
    <submittedName>
        <fullName evidence="2">Pyruvate, phosphate dikinase</fullName>
        <ecNumber evidence="2">2.7.9.1</ecNumber>
    </submittedName>
</protein>
<dbReference type="SUPFAM" id="SSF56059">
    <property type="entry name" value="Glutathione synthetase ATP-binding domain-like"/>
    <property type="match status" value="1"/>
</dbReference>
<proteinExistence type="predicted"/>